<proteinExistence type="inferred from homology"/>
<dbReference type="Gene3D" id="3.30.560.10">
    <property type="entry name" value="Glucose Oxidase, domain 3"/>
    <property type="match status" value="1"/>
</dbReference>
<evidence type="ECO:0000313" key="5">
    <source>
        <dbReference type="EMBL" id="KAK8377275.1"/>
    </source>
</evidence>
<evidence type="ECO:0000259" key="4">
    <source>
        <dbReference type="PROSITE" id="PS00624"/>
    </source>
</evidence>
<dbReference type="SUPFAM" id="SSF54373">
    <property type="entry name" value="FAD-linked reductases, C-terminal domain"/>
    <property type="match status" value="1"/>
</dbReference>
<dbReference type="GO" id="GO:0050660">
    <property type="term" value="F:flavin adenine dinucleotide binding"/>
    <property type="evidence" value="ECO:0007669"/>
    <property type="project" value="InterPro"/>
</dbReference>
<dbReference type="InterPro" id="IPR012132">
    <property type="entry name" value="GMC_OxRdtase"/>
</dbReference>
<feature type="domain" description="Glucose-methanol-choline oxidoreductase N-terminal" evidence="4">
    <location>
        <begin position="457"/>
        <end position="471"/>
    </location>
</feature>
<dbReference type="SUPFAM" id="SSF51905">
    <property type="entry name" value="FAD/NAD(P)-binding domain"/>
    <property type="match status" value="1"/>
</dbReference>
<dbReference type="EMBL" id="JARAKH010000047">
    <property type="protein sequence ID" value="KAK8377275.1"/>
    <property type="molecule type" value="Genomic_DNA"/>
</dbReference>
<evidence type="ECO:0000256" key="2">
    <source>
        <dbReference type="SAM" id="MobiDB-lite"/>
    </source>
</evidence>
<dbReference type="InterPro" id="IPR007867">
    <property type="entry name" value="GMC_OxRtase_C"/>
</dbReference>
<dbReference type="Pfam" id="PF05199">
    <property type="entry name" value="GMC_oxred_C"/>
    <property type="match status" value="1"/>
</dbReference>
<name>A0AAW0SPN0_SCYPA</name>
<protein>
    <recommendedName>
        <fullName evidence="4">Glucose-methanol-choline oxidoreductase N-terminal domain-containing protein</fullName>
    </recommendedName>
</protein>
<dbReference type="Proteomes" id="UP001487740">
    <property type="component" value="Unassembled WGS sequence"/>
</dbReference>
<dbReference type="GO" id="GO:0016614">
    <property type="term" value="F:oxidoreductase activity, acting on CH-OH group of donors"/>
    <property type="evidence" value="ECO:0007669"/>
    <property type="project" value="InterPro"/>
</dbReference>
<feature type="region of interest" description="Disordered" evidence="2">
    <location>
        <begin position="317"/>
        <end position="337"/>
    </location>
</feature>
<dbReference type="Pfam" id="PF00732">
    <property type="entry name" value="GMC_oxred_N"/>
    <property type="match status" value="1"/>
</dbReference>
<dbReference type="PANTHER" id="PTHR11552">
    <property type="entry name" value="GLUCOSE-METHANOL-CHOLINE GMC OXIDOREDUCTASE"/>
    <property type="match status" value="1"/>
</dbReference>
<keyword evidence="6" id="KW-1185">Reference proteome</keyword>
<accession>A0AAW0SPN0</accession>
<dbReference type="InterPro" id="IPR000172">
    <property type="entry name" value="GMC_OxRdtase_N"/>
</dbReference>
<evidence type="ECO:0000313" key="6">
    <source>
        <dbReference type="Proteomes" id="UP001487740"/>
    </source>
</evidence>
<comment type="similarity">
    <text evidence="1">Belongs to the GMC oxidoreductase family.</text>
</comment>
<dbReference type="AlphaFoldDB" id="A0AAW0SPN0"/>
<feature type="chain" id="PRO_5043541885" description="Glucose-methanol-choline oxidoreductase N-terminal domain-containing protein" evidence="3">
    <location>
        <begin position="17"/>
        <end position="823"/>
    </location>
</feature>
<dbReference type="PROSITE" id="PS00624">
    <property type="entry name" value="GMC_OXRED_2"/>
    <property type="match status" value="1"/>
</dbReference>
<dbReference type="PANTHER" id="PTHR11552:SF188">
    <property type="entry name" value="NEITHER INACTIVATION NOR AFTERPOTENTIAL PROTEIN G"/>
    <property type="match status" value="1"/>
</dbReference>
<comment type="caution">
    <text evidence="5">The sequence shown here is derived from an EMBL/GenBank/DDBJ whole genome shotgun (WGS) entry which is preliminary data.</text>
</comment>
<reference evidence="5 6" key="1">
    <citation type="submission" date="2023-03" db="EMBL/GenBank/DDBJ databases">
        <title>High-quality genome of Scylla paramamosain provides insights in environmental adaptation.</title>
        <authorList>
            <person name="Zhang L."/>
        </authorList>
    </citation>
    <scope>NUCLEOTIDE SEQUENCE [LARGE SCALE GENOMIC DNA]</scope>
    <source>
        <strain evidence="5">LZ_2023a</strain>
        <tissue evidence="5">Muscle</tissue>
    </source>
</reference>
<keyword evidence="3" id="KW-0732">Signal</keyword>
<gene>
    <name evidence="5" type="ORF">O3P69_013726</name>
</gene>
<dbReference type="Gene3D" id="3.50.50.60">
    <property type="entry name" value="FAD/NAD(P)-binding domain"/>
    <property type="match status" value="1"/>
</dbReference>
<feature type="signal peptide" evidence="3">
    <location>
        <begin position="1"/>
        <end position="16"/>
    </location>
</feature>
<sequence length="823" mass="89532">MIAAAALILMIDDAWCVGIVEDRKQISEACETSFERKASDWWRRPATHYLAAHPHLGSVVARCRRRQHSGTIDSLPALIVIRHHRQQLAAPRLAVEAEDPQEQPVLRGISVVNVAASDVTFHSVPSRAPSRVWLGVVAAVVAAAAWFAQAWLGTTQGIVYKNDPVYDFIVVGGGTAGSVVAARLSETPHHRVLLLEAGGEEPWLSSIPLAAPLLQGSRYDWKYMTTPQKKSSEALVGKRSAWPRGRVLGGSGSINYNIHMHGSPQDFQAWEQQYGATGWGFAEMKKYANKAECLRLRPKLFKQEECTMEAVPLQQKGCSGGSNGTSKEGQGHVRQPQDAVQCYDPPIRTQTASSILTSTFLAAGKELGLPVGNLNDEIDYGVMAARTTVFKGHRWSSFTGYLKPSLGRPNLHVMLHTQVTKVVWDGKRAVGVEFVQWDNARLNGTVYARGEVILSGGAINTPLLLTHSGVGPKHVLKKLQIPEVSPLSGVGSNLQDHLNLPLYVSLEKPVSLNLAKLRTVSNLWNYFFNSGKGDLGQPAIEGVGVMPGEGKQQEVAAILFNMGAVDKHLYSEVANMKLEYFEKMFPGMDNQSQEGFIFLVTCLHPQSTGHLQVVSSDPRQPPVIDPGYLSHPADLPCMRHAFKFGMRLLRTKAFQSLGAAAHLPRYKECVEAVGGAAGPGPGEDARARYKEYVNCIVRIGAITGYHPLGTARLGQPDDPKAVVDLELRVIGTERLRVVDASVMPTQISGTPNSAIIVIAEKASDLIKASWSNSTHLASQRLCSSSPDCEQKLLAKLDSSSGCVHPSLLLLVFFLVLHSINICV</sequence>
<evidence type="ECO:0000256" key="3">
    <source>
        <dbReference type="SAM" id="SignalP"/>
    </source>
</evidence>
<evidence type="ECO:0000256" key="1">
    <source>
        <dbReference type="ARBA" id="ARBA00010790"/>
    </source>
</evidence>
<organism evidence="5 6">
    <name type="scientific">Scylla paramamosain</name>
    <name type="common">Mud crab</name>
    <dbReference type="NCBI Taxonomy" id="85552"/>
    <lineage>
        <taxon>Eukaryota</taxon>
        <taxon>Metazoa</taxon>
        <taxon>Ecdysozoa</taxon>
        <taxon>Arthropoda</taxon>
        <taxon>Crustacea</taxon>
        <taxon>Multicrustacea</taxon>
        <taxon>Malacostraca</taxon>
        <taxon>Eumalacostraca</taxon>
        <taxon>Eucarida</taxon>
        <taxon>Decapoda</taxon>
        <taxon>Pleocyemata</taxon>
        <taxon>Brachyura</taxon>
        <taxon>Eubrachyura</taxon>
        <taxon>Portunoidea</taxon>
        <taxon>Portunidae</taxon>
        <taxon>Portuninae</taxon>
        <taxon>Scylla</taxon>
    </lineage>
</organism>
<dbReference type="InterPro" id="IPR036188">
    <property type="entry name" value="FAD/NAD-bd_sf"/>
</dbReference>